<dbReference type="EMBL" id="BJYF01000044">
    <property type="protein sequence ID" value="GEN61558.1"/>
    <property type="molecule type" value="Genomic_DNA"/>
</dbReference>
<keyword evidence="3" id="KW-1185">Reference proteome</keyword>
<comment type="caution">
    <text evidence="2">The sequence shown here is derived from an EMBL/GenBank/DDBJ whole genome shotgun (WGS) entry which is preliminary data.</text>
</comment>
<evidence type="ECO:0000256" key="1">
    <source>
        <dbReference type="SAM" id="Phobius"/>
    </source>
</evidence>
<evidence type="ECO:0000313" key="2">
    <source>
        <dbReference type="EMBL" id="GEN61558.1"/>
    </source>
</evidence>
<keyword evidence="1" id="KW-1133">Transmembrane helix</keyword>
<evidence type="ECO:0000313" key="3">
    <source>
        <dbReference type="Proteomes" id="UP000321635"/>
    </source>
</evidence>
<sequence length="49" mass="5010">MSANHKTPSLLQEIVTVGVGTVLFVLAALLIVVGPDFLLPDALTHAGLG</sequence>
<accession>A0A511XF44</accession>
<protein>
    <submittedName>
        <fullName evidence="2">Uncharacterized protein</fullName>
    </submittedName>
</protein>
<organism evidence="2 3">
    <name type="scientific">Acetobacter nitrogenifigens DSM 23921 = NBRC 105050</name>
    <dbReference type="NCBI Taxonomy" id="1120919"/>
    <lineage>
        <taxon>Bacteria</taxon>
        <taxon>Pseudomonadati</taxon>
        <taxon>Pseudomonadota</taxon>
        <taxon>Alphaproteobacteria</taxon>
        <taxon>Acetobacterales</taxon>
        <taxon>Acetobacteraceae</taxon>
        <taxon>Acetobacter</taxon>
    </lineage>
</organism>
<dbReference type="AlphaFoldDB" id="A0A511XF44"/>
<keyword evidence="1" id="KW-0812">Transmembrane</keyword>
<gene>
    <name evidence="2" type="ORF">ANI02nite_34420</name>
</gene>
<proteinExistence type="predicted"/>
<keyword evidence="1" id="KW-0472">Membrane</keyword>
<dbReference type="RefSeq" id="WP_154660418.1">
    <property type="nucleotide sequence ID" value="NZ_AUBI01000029.1"/>
</dbReference>
<dbReference type="STRING" id="1120919.GCA_000429165_03693"/>
<reference evidence="2 3" key="1">
    <citation type="submission" date="2019-07" db="EMBL/GenBank/DDBJ databases">
        <title>Whole genome shotgun sequence of Acetobacter nitrogenifigens NBRC 105050.</title>
        <authorList>
            <person name="Hosoyama A."/>
            <person name="Uohara A."/>
            <person name="Ohji S."/>
            <person name="Ichikawa N."/>
        </authorList>
    </citation>
    <scope>NUCLEOTIDE SEQUENCE [LARGE SCALE GENOMIC DNA]</scope>
    <source>
        <strain evidence="2 3">NBRC 105050</strain>
    </source>
</reference>
<dbReference type="Proteomes" id="UP000321635">
    <property type="component" value="Unassembled WGS sequence"/>
</dbReference>
<feature type="transmembrane region" description="Helical" evidence="1">
    <location>
        <begin position="14"/>
        <end position="33"/>
    </location>
</feature>
<name>A0A511XF44_9PROT</name>